<comment type="caution">
    <text evidence="1">The sequence shown here is derived from an EMBL/GenBank/DDBJ whole genome shotgun (WGS) entry which is preliminary data.</text>
</comment>
<dbReference type="AlphaFoldDB" id="A0A0M0A7S2"/>
<proteinExistence type="predicted"/>
<protein>
    <submittedName>
        <fullName evidence="1">Uncharacterized protein</fullName>
    </submittedName>
</protein>
<evidence type="ECO:0000313" key="2">
    <source>
        <dbReference type="Proteomes" id="UP000486903"/>
    </source>
</evidence>
<gene>
    <name evidence="1" type="ORF">FDG31_04595</name>
</gene>
<evidence type="ECO:0000313" key="1">
    <source>
        <dbReference type="EMBL" id="NFV25449.1"/>
    </source>
</evidence>
<accession>A0A0M0A7S2</accession>
<reference evidence="1 2" key="1">
    <citation type="submission" date="2019-04" db="EMBL/GenBank/DDBJ databases">
        <title>Genome sequencing of Clostridium botulinum Groups I-IV and Clostridium butyricum.</title>
        <authorList>
            <person name="Brunt J."/>
            <person name="Van Vliet A.H.M."/>
            <person name="Stringer S.C."/>
            <person name="Carter A.T."/>
            <person name="Peck M.W."/>
        </authorList>
    </citation>
    <scope>NUCLEOTIDE SEQUENCE [LARGE SCALE GENOMIC DNA]</scope>
    <source>
        <strain evidence="1 2">BL81</strain>
    </source>
</reference>
<dbReference type="Proteomes" id="UP000486903">
    <property type="component" value="Unassembled WGS sequence"/>
</dbReference>
<organism evidence="1 2">
    <name type="scientific">Clostridium botulinum</name>
    <dbReference type="NCBI Taxonomy" id="1491"/>
    <lineage>
        <taxon>Bacteria</taxon>
        <taxon>Bacillati</taxon>
        <taxon>Bacillota</taxon>
        <taxon>Clostridia</taxon>
        <taxon>Eubacteriales</taxon>
        <taxon>Clostridiaceae</taxon>
        <taxon>Clostridium</taxon>
    </lineage>
</organism>
<dbReference type="EMBL" id="SXFB01000002">
    <property type="protein sequence ID" value="NFV25449.1"/>
    <property type="molecule type" value="Genomic_DNA"/>
</dbReference>
<name>A0A0M0A7S2_CLOBO</name>
<sequence>MNVYAITYYLKEDTHSCGCEDHNEEHHHHHHRDDYEITGNIKALGAWAHLMPTSFLVKCELTANEVSAKLKEVLEATDMLFVTEVTKNNVASLTPGVVEWINQ</sequence>
<dbReference type="RefSeq" id="WP_003372466.1">
    <property type="nucleotide sequence ID" value="NZ_CP070936.1"/>
</dbReference>